<feature type="domain" description="UvrD-like helicase ATP-binding" evidence="7">
    <location>
        <begin position="155"/>
        <end position="507"/>
    </location>
</feature>
<evidence type="ECO:0000256" key="4">
    <source>
        <dbReference type="ARBA" id="ARBA00022840"/>
    </source>
</evidence>
<evidence type="ECO:0000256" key="3">
    <source>
        <dbReference type="ARBA" id="ARBA00022806"/>
    </source>
</evidence>
<dbReference type="Proteomes" id="UP000321234">
    <property type="component" value="Unassembled WGS sequence"/>
</dbReference>
<reference evidence="8 9" key="1">
    <citation type="submission" date="2019-07" db="EMBL/GenBank/DDBJ databases">
        <title>Quadrisphaera sp. strain DD2A genome sequencing and assembly.</title>
        <authorList>
            <person name="Kim I."/>
        </authorList>
    </citation>
    <scope>NUCLEOTIDE SEQUENCE [LARGE SCALE GENOMIC DNA]</scope>
    <source>
        <strain evidence="8 9">DD2A</strain>
    </source>
</reference>
<name>A0A5C8ZII0_9ACTN</name>
<evidence type="ECO:0000313" key="8">
    <source>
        <dbReference type="EMBL" id="TXR57702.1"/>
    </source>
</evidence>
<dbReference type="Gene3D" id="3.40.50.300">
    <property type="entry name" value="P-loop containing nucleotide triphosphate hydrolases"/>
    <property type="match status" value="2"/>
</dbReference>
<protein>
    <submittedName>
        <fullName evidence="8">AAA family ATPase</fullName>
    </submittedName>
</protein>
<dbReference type="GO" id="GO:0005829">
    <property type="term" value="C:cytosol"/>
    <property type="evidence" value="ECO:0007669"/>
    <property type="project" value="TreeGrafter"/>
</dbReference>
<evidence type="ECO:0000256" key="6">
    <source>
        <dbReference type="SAM" id="MobiDB-lite"/>
    </source>
</evidence>
<keyword evidence="9" id="KW-1185">Reference proteome</keyword>
<dbReference type="GO" id="GO:0005524">
    <property type="term" value="F:ATP binding"/>
    <property type="evidence" value="ECO:0007669"/>
    <property type="project" value="UniProtKB-UniRule"/>
</dbReference>
<dbReference type="GO" id="GO:0043138">
    <property type="term" value="F:3'-5' DNA helicase activity"/>
    <property type="evidence" value="ECO:0007669"/>
    <property type="project" value="TreeGrafter"/>
</dbReference>
<dbReference type="SUPFAM" id="SSF52540">
    <property type="entry name" value="P-loop containing nucleoside triphosphate hydrolases"/>
    <property type="match status" value="1"/>
</dbReference>
<organism evidence="8 9">
    <name type="scientific">Quadrisphaera setariae</name>
    <dbReference type="NCBI Taxonomy" id="2593304"/>
    <lineage>
        <taxon>Bacteria</taxon>
        <taxon>Bacillati</taxon>
        <taxon>Actinomycetota</taxon>
        <taxon>Actinomycetes</taxon>
        <taxon>Kineosporiales</taxon>
        <taxon>Kineosporiaceae</taxon>
        <taxon>Quadrisphaera</taxon>
    </lineage>
</organism>
<dbReference type="EMBL" id="VKAC01000002">
    <property type="protein sequence ID" value="TXR57702.1"/>
    <property type="molecule type" value="Genomic_DNA"/>
</dbReference>
<evidence type="ECO:0000259" key="7">
    <source>
        <dbReference type="PROSITE" id="PS51198"/>
    </source>
</evidence>
<dbReference type="GO" id="GO:0016787">
    <property type="term" value="F:hydrolase activity"/>
    <property type="evidence" value="ECO:0007669"/>
    <property type="project" value="UniProtKB-UniRule"/>
</dbReference>
<dbReference type="OrthoDB" id="9787585at2"/>
<dbReference type="GO" id="GO:0000725">
    <property type="term" value="P:recombinational repair"/>
    <property type="evidence" value="ECO:0007669"/>
    <property type="project" value="TreeGrafter"/>
</dbReference>
<dbReference type="InterPro" id="IPR014016">
    <property type="entry name" value="UvrD-like_ATP-bd"/>
</dbReference>
<keyword evidence="3 5" id="KW-0347">Helicase</keyword>
<evidence type="ECO:0000256" key="2">
    <source>
        <dbReference type="ARBA" id="ARBA00022801"/>
    </source>
</evidence>
<keyword evidence="1 5" id="KW-0547">Nucleotide-binding</keyword>
<sequence>MRSTAEALVDVGGDAYASERLGAQRAERLRSLADLPDVPAFFGRIDQPDRELHIGRRHVTDPAGDPQVIDWRAPVSRTYYQASAADPQGLLLRRRFGFSRGELTSYEDEDLTRTASRGHQDDDERGGDGGPALGQLVVAEIERPRSGPMRDIVATIQPDQDDIVRAPIEESVCIQGAPGTGKTAVGLHRAAFLLYSHADRLRRSGVLVVGPNRAFLHYIDQVLPALGEVDVTQCTVADLGPAVAVRAADAPEVEAVKADPRMAQVLQRALLDAVREPLEDVVLELAARRYRVRASRVASVVRTLAEKVAAPAERREVYYSAARARLARAVAEDARRQGEAAGFAPTDGETARAARSRPVKAAVDAAWPARRAVDLLADLYSDPALLARAADGVLDADEQAALRWETRPRSLARAPWTAADVVLLDEVEGLLERPDTFEHIVVDEAQDLTAMQCRAIGRRLATGSLTVLGDLAQATHHASLGRWSAVMAHLGRPQATVRPLTVGYRVPGEVLDFAARLLPSIAPDLPGPRAARRAPGSLRMRQAADLVEVAADRAAQEGSTAVICADAAVEPTAAALRSAGLDVAVLGDSGTGDQLSGHVVVVPAGLAKGLEHDHVVVVDPAAILAAEPRGLQRLYVVLTRAVTSLTVVGAEGLPAELT</sequence>
<dbReference type="InterPro" id="IPR000212">
    <property type="entry name" value="DNA_helicase_UvrD/REP"/>
</dbReference>
<evidence type="ECO:0000256" key="1">
    <source>
        <dbReference type="ARBA" id="ARBA00022741"/>
    </source>
</evidence>
<evidence type="ECO:0000256" key="5">
    <source>
        <dbReference type="PROSITE-ProRule" id="PRU00560"/>
    </source>
</evidence>
<keyword evidence="4 5" id="KW-0067">ATP-binding</keyword>
<feature type="region of interest" description="Disordered" evidence="6">
    <location>
        <begin position="107"/>
        <end position="132"/>
    </location>
</feature>
<dbReference type="PANTHER" id="PTHR11070:SF45">
    <property type="entry name" value="DNA 3'-5' HELICASE"/>
    <property type="match status" value="1"/>
</dbReference>
<dbReference type="AlphaFoldDB" id="A0A5C8ZII0"/>
<evidence type="ECO:0000313" key="9">
    <source>
        <dbReference type="Proteomes" id="UP000321234"/>
    </source>
</evidence>
<dbReference type="PROSITE" id="PS51198">
    <property type="entry name" value="UVRD_HELICASE_ATP_BIND"/>
    <property type="match status" value="1"/>
</dbReference>
<proteinExistence type="predicted"/>
<keyword evidence="2 5" id="KW-0378">Hydrolase</keyword>
<comment type="caution">
    <text evidence="8">The sequence shown here is derived from an EMBL/GenBank/DDBJ whole genome shotgun (WGS) entry which is preliminary data.</text>
</comment>
<dbReference type="GO" id="GO:0003677">
    <property type="term" value="F:DNA binding"/>
    <property type="evidence" value="ECO:0007669"/>
    <property type="project" value="InterPro"/>
</dbReference>
<accession>A0A5C8ZII0</accession>
<dbReference type="PANTHER" id="PTHR11070">
    <property type="entry name" value="UVRD / RECB / PCRA DNA HELICASE FAMILY MEMBER"/>
    <property type="match status" value="1"/>
</dbReference>
<gene>
    <name evidence="8" type="ORF">FMM08_05185</name>
</gene>
<dbReference type="InterPro" id="IPR027417">
    <property type="entry name" value="P-loop_NTPase"/>
</dbReference>
<feature type="binding site" evidence="5">
    <location>
        <begin position="176"/>
        <end position="183"/>
    </location>
    <ligand>
        <name>ATP</name>
        <dbReference type="ChEBI" id="CHEBI:30616"/>
    </ligand>
</feature>